<dbReference type="EMBL" id="CP037423">
    <property type="protein sequence ID" value="QDV42959.1"/>
    <property type="molecule type" value="Genomic_DNA"/>
</dbReference>
<gene>
    <name evidence="1" type="ORF">Enr13x_28110</name>
</gene>
<evidence type="ECO:0000313" key="2">
    <source>
        <dbReference type="Proteomes" id="UP000319004"/>
    </source>
</evidence>
<reference evidence="1 2" key="1">
    <citation type="submission" date="2019-03" db="EMBL/GenBank/DDBJ databases">
        <title>Deep-cultivation of Planctomycetes and their phenomic and genomic characterization uncovers novel biology.</title>
        <authorList>
            <person name="Wiegand S."/>
            <person name="Jogler M."/>
            <person name="Boedeker C."/>
            <person name="Pinto D."/>
            <person name="Vollmers J."/>
            <person name="Rivas-Marin E."/>
            <person name="Kohn T."/>
            <person name="Peeters S.H."/>
            <person name="Heuer A."/>
            <person name="Rast P."/>
            <person name="Oberbeckmann S."/>
            <person name="Bunk B."/>
            <person name="Jeske O."/>
            <person name="Meyerdierks A."/>
            <person name="Storesund J.E."/>
            <person name="Kallscheuer N."/>
            <person name="Luecker S."/>
            <person name="Lage O.M."/>
            <person name="Pohl T."/>
            <person name="Merkel B.J."/>
            <person name="Hornburger P."/>
            <person name="Mueller R.-W."/>
            <person name="Bruemmer F."/>
            <person name="Labrenz M."/>
            <person name="Spormann A.M."/>
            <person name="Op den Camp H."/>
            <person name="Overmann J."/>
            <person name="Amann R."/>
            <person name="Jetten M.S.M."/>
            <person name="Mascher T."/>
            <person name="Medema M.H."/>
            <person name="Devos D.P."/>
            <person name="Kaster A.-K."/>
            <person name="Ovreas L."/>
            <person name="Rohde M."/>
            <person name="Galperin M.Y."/>
            <person name="Jogler C."/>
        </authorList>
    </citation>
    <scope>NUCLEOTIDE SEQUENCE [LARGE SCALE GENOMIC DNA]</scope>
    <source>
        <strain evidence="1 2">Enr13</strain>
    </source>
</reference>
<accession>A0A518HQ42</accession>
<sequence>MSTMSYFEEPLYTPGNNGLADKSGEPTVVEVIVSNFFSNHQVYLQFSSNGECRSLHLTKDQAKELAEALSIASRSIAYDNTDVPNEGE</sequence>
<proteinExistence type="predicted"/>
<keyword evidence="2" id="KW-1185">Reference proteome</keyword>
<protein>
    <submittedName>
        <fullName evidence="1">Uncharacterized protein</fullName>
    </submittedName>
</protein>
<dbReference type="Proteomes" id="UP000319004">
    <property type="component" value="Chromosome"/>
</dbReference>
<evidence type="ECO:0000313" key="1">
    <source>
        <dbReference type="EMBL" id="QDV42959.1"/>
    </source>
</evidence>
<organism evidence="1 2">
    <name type="scientific">Stieleria neptunia</name>
    <dbReference type="NCBI Taxonomy" id="2527979"/>
    <lineage>
        <taxon>Bacteria</taxon>
        <taxon>Pseudomonadati</taxon>
        <taxon>Planctomycetota</taxon>
        <taxon>Planctomycetia</taxon>
        <taxon>Pirellulales</taxon>
        <taxon>Pirellulaceae</taxon>
        <taxon>Stieleria</taxon>
    </lineage>
</organism>
<dbReference type="KEGG" id="snep:Enr13x_28110"/>
<dbReference type="AlphaFoldDB" id="A0A518HQ42"/>
<name>A0A518HQ42_9BACT</name>